<feature type="region of interest" description="Disordered" evidence="2">
    <location>
        <begin position="238"/>
        <end position="267"/>
    </location>
</feature>
<proteinExistence type="predicted"/>
<dbReference type="InterPro" id="IPR048781">
    <property type="entry name" value="Sos7_CC"/>
</dbReference>
<protein>
    <recommendedName>
        <fullName evidence="3">Kinetochore protein Sos7 coiled-coil domain-containing protein</fullName>
    </recommendedName>
</protein>
<evidence type="ECO:0000313" key="4">
    <source>
        <dbReference type="EMBL" id="KAK8230662.1"/>
    </source>
</evidence>
<accession>A0ABR1YK10</accession>
<dbReference type="PANTHER" id="PTHR37329:SF1">
    <property type="entry name" value="KINETOCHORE PROTEIN SOS7"/>
    <property type="match status" value="1"/>
</dbReference>
<evidence type="ECO:0000256" key="1">
    <source>
        <dbReference type="SAM" id="Coils"/>
    </source>
</evidence>
<name>A0ABR1YK10_9PEZI</name>
<keyword evidence="5" id="KW-1185">Reference proteome</keyword>
<dbReference type="PANTHER" id="PTHR37329">
    <property type="entry name" value="KINETOCHORE PROTEIN SOS7"/>
    <property type="match status" value="1"/>
</dbReference>
<organism evidence="4 5">
    <name type="scientific">Phyllosticta capitalensis</name>
    <dbReference type="NCBI Taxonomy" id="121624"/>
    <lineage>
        <taxon>Eukaryota</taxon>
        <taxon>Fungi</taxon>
        <taxon>Dikarya</taxon>
        <taxon>Ascomycota</taxon>
        <taxon>Pezizomycotina</taxon>
        <taxon>Dothideomycetes</taxon>
        <taxon>Dothideomycetes incertae sedis</taxon>
        <taxon>Botryosphaeriales</taxon>
        <taxon>Phyllostictaceae</taxon>
        <taxon>Phyllosticta</taxon>
    </lineage>
</organism>
<evidence type="ECO:0000256" key="2">
    <source>
        <dbReference type="SAM" id="MobiDB-lite"/>
    </source>
</evidence>
<sequence length="285" mass="31598">MATAPETAIQRLHELQKNQNTSIIELSNDFGPKPSSDATKRNSTGSEASADDADHATSPATLQADLIHYKELFSKLRFSYVEQTTKEKFLTALTTDPPEFVEPQENLELEAQLVEVKASLKAQKLQVAETLAQLERRGRELSQRYESIQLRTSQLSALPAQIADLDATISSLRASSAPDPANPSLSLPLPETLKVLQEREAEAAALDKQLASLQAAVPRKTRELERLEAELKPLEMQRNGTVAAAREAQRRREEGEAGMGDDLEERGRWLTAVEQGMRSMLEVER</sequence>
<dbReference type="Proteomes" id="UP001492380">
    <property type="component" value="Unassembled WGS sequence"/>
</dbReference>
<feature type="domain" description="Kinetochore protein Sos7 coiled-coil" evidence="3">
    <location>
        <begin position="71"/>
        <end position="145"/>
    </location>
</feature>
<reference evidence="4 5" key="1">
    <citation type="submission" date="2024-04" db="EMBL/GenBank/DDBJ databases">
        <title>Phyllosticta paracitricarpa is synonymous to the EU quarantine fungus P. citricarpa based on phylogenomic analyses.</title>
        <authorList>
            <consortium name="Lawrence Berkeley National Laboratory"/>
            <person name="Van Ingen-Buijs V.A."/>
            <person name="Van Westerhoven A.C."/>
            <person name="Haridas S."/>
            <person name="Skiadas P."/>
            <person name="Martin F."/>
            <person name="Groenewald J.Z."/>
            <person name="Crous P.W."/>
            <person name="Seidl M.F."/>
        </authorList>
    </citation>
    <scope>NUCLEOTIDE SEQUENCE [LARGE SCALE GENOMIC DNA]</scope>
    <source>
        <strain evidence="4 5">CBS 123374</strain>
    </source>
</reference>
<dbReference type="InterPro" id="IPR037475">
    <property type="entry name" value="Sos7"/>
</dbReference>
<gene>
    <name evidence="4" type="ORF">HDK90DRAFT_456117</name>
</gene>
<feature type="region of interest" description="Disordered" evidence="2">
    <location>
        <begin position="20"/>
        <end position="57"/>
    </location>
</feature>
<dbReference type="EMBL" id="JBBWRZ010000008">
    <property type="protein sequence ID" value="KAK8230662.1"/>
    <property type="molecule type" value="Genomic_DNA"/>
</dbReference>
<keyword evidence="1" id="KW-0175">Coiled coil</keyword>
<feature type="coiled-coil region" evidence="1">
    <location>
        <begin position="106"/>
        <end position="151"/>
    </location>
</feature>
<comment type="caution">
    <text evidence="4">The sequence shown here is derived from an EMBL/GenBank/DDBJ whole genome shotgun (WGS) entry which is preliminary data.</text>
</comment>
<evidence type="ECO:0000259" key="3">
    <source>
        <dbReference type="Pfam" id="PF20882"/>
    </source>
</evidence>
<feature type="coiled-coil region" evidence="1">
    <location>
        <begin position="196"/>
        <end position="237"/>
    </location>
</feature>
<dbReference type="Pfam" id="PF20882">
    <property type="entry name" value="Sos7"/>
    <property type="match status" value="1"/>
</dbReference>
<evidence type="ECO:0000313" key="5">
    <source>
        <dbReference type="Proteomes" id="UP001492380"/>
    </source>
</evidence>